<dbReference type="InterPro" id="IPR015422">
    <property type="entry name" value="PyrdxlP-dep_Trfase_small"/>
</dbReference>
<protein>
    <submittedName>
        <fullName evidence="5">Threonine aldolase</fullName>
        <ecNumber evidence="5">4.1.2.5</ecNumber>
    </submittedName>
</protein>
<feature type="domain" description="Aromatic amino acid beta-eliminating lyase/threonine aldolase" evidence="4">
    <location>
        <begin position="14"/>
        <end position="288"/>
    </location>
</feature>
<dbReference type="Proteomes" id="UP000823201">
    <property type="component" value="Unassembled WGS sequence"/>
</dbReference>
<dbReference type="PANTHER" id="PTHR48097:SF5">
    <property type="entry name" value="LOW SPECIFICITY L-THREONINE ALDOLASE"/>
    <property type="match status" value="1"/>
</dbReference>
<dbReference type="Gene3D" id="3.40.640.10">
    <property type="entry name" value="Type I PLP-dependent aspartate aminotransferase-like (Major domain)"/>
    <property type="match status" value="1"/>
</dbReference>
<proteinExistence type="inferred from homology"/>
<organism evidence="5 6">
    <name type="scientific">Sporolactobacillus spathodeae</name>
    <dbReference type="NCBI Taxonomy" id="1465502"/>
    <lineage>
        <taxon>Bacteria</taxon>
        <taxon>Bacillati</taxon>
        <taxon>Bacillota</taxon>
        <taxon>Bacilli</taxon>
        <taxon>Bacillales</taxon>
        <taxon>Sporolactobacillaceae</taxon>
        <taxon>Sporolactobacillus</taxon>
    </lineage>
</organism>
<evidence type="ECO:0000313" key="5">
    <source>
        <dbReference type="EMBL" id="MBM7657514.1"/>
    </source>
</evidence>
<accession>A0ABS2Q6U0</accession>
<keyword evidence="5" id="KW-0456">Lyase</keyword>
<dbReference type="Gene3D" id="3.90.1150.10">
    <property type="entry name" value="Aspartate Aminotransferase, domain 1"/>
    <property type="match status" value="1"/>
</dbReference>
<dbReference type="PANTHER" id="PTHR48097">
    <property type="entry name" value="L-THREONINE ALDOLASE-RELATED"/>
    <property type="match status" value="1"/>
</dbReference>
<dbReference type="InterPro" id="IPR015424">
    <property type="entry name" value="PyrdxlP-dep_Trfase"/>
</dbReference>
<comment type="similarity">
    <text evidence="2">Belongs to the threonine aldolase family.</text>
</comment>
<comment type="caution">
    <text evidence="5">The sequence shown here is derived from an EMBL/GenBank/DDBJ whole genome shotgun (WGS) entry which is preliminary data.</text>
</comment>
<evidence type="ECO:0000256" key="1">
    <source>
        <dbReference type="ARBA" id="ARBA00001933"/>
    </source>
</evidence>
<dbReference type="InterPro" id="IPR001597">
    <property type="entry name" value="ArAA_b-elim_lyase/Thr_aldolase"/>
</dbReference>
<evidence type="ECO:0000259" key="4">
    <source>
        <dbReference type="Pfam" id="PF01212"/>
    </source>
</evidence>
<comment type="cofactor">
    <cofactor evidence="1">
        <name>pyridoxal 5'-phosphate</name>
        <dbReference type="ChEBI" id="CHEBI:597326"/>
    </cofactor>
</comment>
<dbReference type="EMBL" id="JAFBEV010000006">
    <property type="protein sequence ID" value="MBM7657514.1"/>
    <property type="molecule type" value="Genomic_DNA"/>
</dbReference>
<dbReference type="SUPFAM" id="SSF53383">
    <property type="entry name" value="PLP-dependent transferases"/>
    <property type="match status" value="1"/>
</dbReference>
<dbReference type="GO" id="GO:0004793">
    <property type="term" value="F:threonine aldolase activity"/>
    <property type="evidence" value="ECO:0007669"/>
    <property type="project" value="UniProtKB-EC"/>
</dbReference>
<reference evidence="5 6" key="1">
    <citation type="submission" date="2021-01" db="EMBL/GenBank/DDBJ databases">
        <title>Genomic Encyclopedia of Type Strains, Phase IV (KMG-IV): sequencing the most valuable type-strain genomes for metagenomic binning, comparative biology and taxonomic classification.</title>
        <authorList>
            <person name="Goeker M."/>
        </authorList>
    </citation>
    <scope>NUCLEOTIDE SEQUENCE [LARGE SCALE GENOMIC DNA]</scope>
    <source>
        <strain evidence="5 6">DSM 100968</strain>
    </source>
</reference>
<evidence type="ECO:0000256" key="2">
    <source>
        <dbReference type="ARBA" id="ARBA00006966"/>
    </source>
</evidence>
<sequence length="350" mass="38317">MYSFTNDYSEGAHPRIMDALAAANMDQDTGYGEDRFSLAAIDQFKRLLNRDDLAIHLLVGGTQTNMIAISSFLRPHEAAIAAVTGHINVHETGAIEATGHKVIAVPGAPGGKLDPAAIQSALDTHTDEHMVKPKLVYISDTTEIGGVYTKAEIEALHAFCKAHQLILYLDGARLGSALTSSENNLTLRDLPDLVDAFYIGGTKNGALLGEALVICNDALKEDFRYMIKQKGALLAKGRVIGIQFLELFRDDLYYQLADHANHMAAKLAQAIRESGYRFFTESASNQIFPIFSNSLIEQLRKNFSFATWEKVDVSHTAVRLVTSWATKEDQVDAFIDALKKGAKSLSAVEK</sequence>
<dbReference type="EC" id="4.1.2.5" evidence="5"/>
<dbReference type="RefSeq" id="WP_205005857.1">
    <property type="nucleotide sequence ID" value="NZ_CBCRXA010000014.1"/>
</dbReference>
<keyword evidence="6" id="KW-1185">Reference proteome</keyword>
<keyword evidence="3" id="KW-0663">Pyridoxal phosphate</keyword>
<name>A0ABS2Q6U0_9BACL</name>
<dbReference type="InterPro" id="IPR015421">
    <property type="entry name" value="PyrdxlP-dep_Trfase_major"/>
</dbReference>
<evidence type="ECO:0000256" key="3">
    <source>
        <dbReference type="ARBA" id="ARBA00022898"/>
    </source>
</evidence>
<dbReference type="Pfam" id="PF01212">
    <property type="entry name" value="Beta_elim_lyase"/>
    <property type="match status" value="1"/>
</dbReference>
<gene>
    <name evidence="5" type="ORF">JOC27_000963</name>
</gene>
<evidence type="ECO:0000313" key="6">
    <source>
        <dbReference type="Proteomes" id="UP000823201"/>
    </source>
</evidence>